<dbReference type="Proteomes" id="UP001362899">
    <property type="component" value="Unassembled WGS sequence"/>
</dbReference>
<dbReference type="PANTHER" id="PTHR42790">
    <property type="entry name" value="AMINOTRANSFERASE"/>
    <property type="match status" value="1"/>
</dbReference>
<dbReference type="SUPFAM" id="SSF53383">
    <property type="entry name" value="PLP-dependent transferases"/>
    <property type="match status" value="1"/>
</dbReference>
<comment type="cofactor">
    <cofactor evidence="1">
        <name>pyridoxal 5'-phosphate</name>
        <dbReference type="ChEBI" id="CHEBI:597326"/>
    </cofactor>
</comment>
<dbReference type="EMBL" id="BTGC01000003">
    <property type="protein sequence ID" value="GMM50599.1"/>
    <property type="molecule type" value="Genomic_DNA"/>
</dbReference>
<dbReference type="GO" id="GO:0008483">
    <property type="term" value="F:transaminase activity"/>
    <property type="evidence" value="ECO:0007669"/>
    <property type="project" value="UniProtKB-KW"/>
</dbReference>
<evidence type="ECO:0000256" key="3">
    <source>
        <dbReference type="ARBA" id="ARBA00022576"/>
    </source>
</evidence>
<accession>A0AAV5RJ88</accession>
<dbReference type="GO" id="GO:1901605">
    <property type="term" value="P:alpha-amino acid metabolic process"/>
    <property type="evidence" value="ECO:0007669"/>
    <property type="project" value="TreeGrafter"/>
</dbReference>
<sequence>MTTVLPKQNAMVLDAPVDQVKSTKPQPKCMDVHLGNSARVRKPNIFKLFYKFSKIPGVYQLSEGLPNKKFFPVAEVNASTVNFDKYTKHNEAHDSIVAKGELIESTLQYGQAGGHPELAEWIQNYVDRSFDCPYEGGFATIMSSGNTDAINKIWQVFSNEWRPELPVELREGIITEEFTYSLAAECARVRGLNISSVAMDDQGVLPEALEDLLANWDFSKGKRPHLMYTISIGQNPTGATCGIERRKQIYKICQKYDIIIVEDEPYWFLQFDGVFENCYLKIDVDGRVIRLDSFSKNFAPGSRLGYIIAQPKIIRHLWNIAEEATQQPSGFSQMIMLETLKKWGFDGWNSWLGGLRNEYQDRRDLMVDALTPYKYINDNLVLDFKKPAAGMFVWVKVQYDNHPLADKFSHLEMSRAFWTMNATNSQPVLVTPGYFFAPSLVDAEHMAPYIRLSYANAEKTNISKWTDGFGRNTIDFWNITDPEQMRQLAADFPEA</sequence>
<reference evidence="7 8" key="1">
    <citation type="journal article" date="2023" name="Elife">
        <title>Identification of key yeast species and microbe-microbe interactions impacting larval growth of Drosophila in the wild.</title>
        <authorList>
            <person name="Mure A."/>
            <person name="Sugiura Y."/>
            <person name="Maeda R."/>
            <person name="Honda K."/>
            <person name="Sakurai N."/>
            <person name="Takahashi Y."/>
            <person name="Watada M."/>
            <person name="Katoh T."/>
            <person name="Gotoh A."/>
            <person name="Gotoh Y."/>
            <person name="Taniguchi I."/>
            <person name="Nakamura K."/>
            <person name="Hayashi T."/>
            <person name="Katayama T."/>
            <person name="Uemura T."/>
            <person name="Hattori Y."/>
        </authorList>
    </citation>
    <scope>NUCLEOTIDE SEQUENCE [LARGE SCALE GENOMIC DNA]</scope>
    <source>
        <strain evidence="7 8">SB-73</strain>
    </source>
</reference>
<dbReference type="InterPro" id="IPR015424">
    <property type="entry name" value="PyrdxlP-dep_Trfase"/>
</dbReference>
<keyword evidence="5" id="KW-0663">Pyridoxal phosphate</keyword>
<comment type="caution">
    <text evidence="7">The sequence shown here is derived from an EMBL/GenBank/DDBJ whole genome shotgun (WGS) entry which is preliminary data.</text>
</comment>
<keyword evidence="4" id="KW-0808">Transferase</keyword>
<dbReference type="Pfam" id="PF00155">
    <property type="entry name" value="Aminotran_1_2"/>
    <property type="match status" value="1"/>
</dbReference>
<evidence type="ECO:0000256" key="1">
    <source>
        <dbReference type="ARBA" id="ARBA00001933"/>
    </source>
</evidence>
<name>A0AAV5RJ88_STABA</name>
<feature type="domain" description="Aminotransferase class I/classII large" evidence="6">
    <location>
        <begin position="104"/>
        <end position="462"/>
    </location>
</feature>
<organism evidence="7 8">
    <name type="scientific">Starmerella bacillaris</name>
    <name type="common">Yeast</name>
    <name type="synonym">Candida zemplinina</name>
    <dbReference type="NCBI Taxonomy" id="1247836"/>
    <lineage>
        <taxon>Eukaryota</taxon>
        <taxon>Fungi</taxon>
        <taxon>Dikarya</taxon>
        <taxon>Ascomycota</taxon>
        <taxon>Saccharomycotina</taxon>
        <taxon>Dipodascomycetes</taxon>
        <taxon>Dipodascales</taxon>
        <taxon>Trichomonascaceae</taxon>
        <taxon>Starmerella</taxon>
    </lineage>
</organism>
<evidence type="ECO:0000256" key="5">
    <source>
        <dbReference type="ARBA" id="ARBA00022898"/>
    </source>
</evidence>
<dbReference type="InterPro" id="IPR015421">
    <property type="entry name" value="PyrdxlP-dep_Trfase_major"/>
</dbReference>
<dbReference type="PANTHER" id="PTHR42790:SF1">
    <property type="entry name" value="AROMATIC AMINO ACID AMINOTRANSFERASE, HYPOTHETICAL (EUROFUNG)"/>
    <property type="match status" value="1"/>
</dbReference>
<evidence type="ECO:0000256" key="2">
    <source>
        <dbReference type="ARBA" id="ARBA00007441"/>
    </source>
</evidence>
<evidence type="ECO:0000313" key="8">
    <source>
        <dbReference type="Proteomes" id="UP001362899"/>
    </source>
</evidence>
<dbReference type="InterPro" id="IPR004839">
    <property type="entry name" value="Aminotransferase_I/II_large"/>
</dbReference>
<evidence type="ECO:0000259" key="6">
    <source>
        <dbReference type="Pfam" id="PF00155"/>
    </source>
</evidence>
<dbReference type="GO" id="GO:0030170">
    <property type="term" value="F:pyridoxal phosphate binding"/>
    <property type="evidence" value="ECO:0007669"/>
    <property type="project" value="InterPro"/>
</dbReference>
<keyword evidence="8" id="KW-1185">Reference proteome</keyword>
<dbReference type="CDD" id="cd00609">
    <property type="entry name" value="AAT_like"/>
    <property type="match status" value="1"/>
</dbReference>
<comment type="similarity">
    <text evidence="2">Belongs to the class-I pyridoxal-phosphate-dependent aminotransferase family.</text>
</comment>
<evidence type="ECO:0000256" key="4">
    <source>
        <dbReference type="ARBA" id="ARBA00022679"/>
    </source>
</evidence>
<evidence type="ECO:0000313" key="7">
    <source>
        <dbReference type="EMBL" id="GMM50599.1"/>
    </source>
</evidence>
<dbReference type="InterPro" id="IPR050859">
    <property type="entry name" value="Class-I_PLP-dep_aminotransf"/>
</dbReference>
<gene>
    <name evidence="7" type="ORF">DASB73_015570</name>
</gene>
<dbReference type="AlphaFoldDB" id="A0AAV5RJ88"/>
<proteinExistence type="inferred from homology"/>
<dbReference type="Gene3D" id="3.40.640.10">
    <property type="entry name" value="Type I PLP-dependent aspartate aminotransferase-like (Major domain)"/>
    <property type="match status" value="1"/>
</dbReference>
<protein>
    <recommendedName>
        <fullName evidence="6">Aminotransferase class I/classII large domain-containing protein</fullName>
    </recommendedName>
</protein>
<keyword evidence="3" id="KW-0032">Aminotransferase</keyword>